<dbReference type="OrthoDB" id="4719515at2759"/>
<comment type="caution">
    <text evidence="2">The sequence shown here is derived from an EMBL/GenBank/DDBJ whole genome shotgun (WGS) entry which is preliminary data.</text>
</comment>
<dbReference type="AlphaFoldDB" id="A0A9P8Y3V1"/>
<evidence type="ECO:0000313" key="2">
    <source>
        <dbReference type="EMBL" id="KAH7026692.1"/>
    </source>
</evidence>
<evidence type="ECO:0000313" key="3">
    <source>
        <dbReference type="Proteomes" id="UP000756346"/>
    </source>
</evidence>
<dbReference type="EMBL" id="JAGTJQ010000008">
    <property type="protein sequence ID" value="KAH7026692.1"/>
    <property type="molecule type" value="Genomic_DNA"/>
</dbReference>
<keyword evidence="3" id="KW-1185">Reference proteome</keyword>
<reference evidence="2" key="1">
    <citation type="journal article" date="2021" name="Nat. Commun.">
        <title>Genetic determinants of endophytism in the Arabidopsis root mycobiome.</title>
        <authorList>
            <person name="Mesny F."/>
            <person name="Miyauchi S."/>
            <person name="Thiergart T."/>
            <person name="Pickel B."/>
            <person name="Atanasova L."/>
            <person name="Karlsson M."/>
            <person name="Huettel B."/>
            <person name="Barry K.W."/>
            <person name="Haridas S."/>
            <person name="Chen C."/>
            <person name="Bauer D."/>
            <person name="Andreopoulos W."/>
            <person name="Pangilinan J."/>
            <person name="LaButti K."/>
            <person name="Riley R."/>
            <person name="Lipzen A."/>
            <person name="Clum A."/>
            <person name="Drula E."/>
            <person name="Henrissat B."/>
            <person name="Kohler A."/>
            <person name="Grigoriev I.V."/>
            <person name="Martin F.M."/>
            <person name="Hacquard S."/>
        </authorList>
    </citation>
    <scope>NUCLEOTIDE SEQUENCE</scope>
    <source>
        <strain evidence="2">MPI-CAGE-CH-0230</strain>
    </source>
</reference>
<accession>A0A9P8Y3V1</accession>
<organism evidence="2 3">
    <name type="scientific">Microdochium trichocladiopsis</name>
    <dbReference type="NCBI Taxonomy" id="1682393"/>
    <lineage>
        <taxon>Eukaryota</taxon>
        <taxon>Fungi</taxon>
        <taxon>Dikarya</taxon>
        <taxon>Ascomycota</taxon>
        <taxon>Pezizomycotina</taxon>
        <taxon>Sordariomycetes</taxon>
        <taxon>Xylariomycetidae</taxon>
        <taxon>Xylariales</taxon>
        <taxon>Microdochiaceae</taxon>
        <taxon>Microdochium</taxon>
    </lineage>
</organism>
<dbReference type="RefSeq" id="XP_046009909.1">
    <property type="nucleotide sequence ID" value="XM_046157118.1"/>
</dbReference>
<feature type="chain" id="PRO_5040151603" evidence="1">
    <location>
        <begin position="19"/>
        <end position="112"/>
    </location>
</feature>
<evidence type="ECO:0000256" key="1">
    <source>
        <dbReference type="SAM" id="SignalP"/>
    </source>
</evidence>
<keyword evidence="1" id="KW-0732">Signal</keyword>
<protein>
    <submittedName>
        <fullName evidence="2">Uncharacterized protein</fullName>
    </submittedName>
</protein>
<dbReference type="GeneID" id="70186664"/>
<sequence>MKASLATSLAALVGIASAFQGQVDYRVSTGSEGNNPQLHIRDYNTGSTYYSGALYLNPDEWRNTYMTGSGGYNFPARAKKTSTNCIHVDFQGALDAGWYYCCGGVPCDLRPH</sequence>
<name>A0A9P8Y3V1_9PEZI</name>
<gene>
    <name evidence="2" type="ORF">B0I36DRAFT_352521</name>
</gene>
<dbReference type="Proteomes" id="UP000756346">
    <property type="component" value="Unassembled WGS sequence"/>
</dbReference>
<proteinExistence type="predicted"/>
<feature type="signal peptide" evidence="1">
    <location>
        <begin position="1"/>
        <end position="18"/>
    </location>
</feature>